<feature type="compositionally biased region" description="Polar residues" evidence="9">
    <location>
        <begin position="313"/>
        <end position="332"/>
    </location>
</feature>
<keyword evidence="3 7" id="KW-0813">Transport</keyword>
<accession>A0A6P8PNS0</accession>
<comment type="subcellular location">
    <subcellularLocation>
        <location evidence="1">Late endosome membrane</location>
        <topology evidence="1">Peripheral membrane protein</topology>
    </subcellularLocation>
</comment>
<evidence type="ECO:0000259" key="10">
    <source>
        <dbReference type="PROSITE" id="PS51314"/>
    </source>
</evidence>
<evidence type="ECO:0000313" key="14">
    <source>
        <dbReference type="RefSeq" id="XP_033776302.1"/>
    </source>
</evidence>
<evidence type="ECO:0000313" key="13">
    <source>
        <dbReference type="RefSeq" id="XP_033776301.1"/>
    </source>
</evidence>
<evidence type="ECO:0000256" key="9">
    <source>
        <dbReference type="SAM" id="MobiDB-lite"/>
    </source>
</evidence>
<evidence type="ECO:0000256" key="5">
    <source>
        <dbReference type="ARBA" id="ARBA00022927"/>
    </source>
</evidence>
<dbReference type="GO" id="GO:0031902">
    <property type="term" value="C:late endosome membrane"/>
    <property type="evidence" value="ECO:0007669"/>
    <property type="project" value="UniProtKB-SubCell"/>
</dbReference>
<evidence type="ECO:0000256" key="4">
    <source>
        <dbReference type="ARBA" id="ARBA00022753"/>
    </source>
</evidence>
<evidence type="ECO:0000256" key="6">
    <source>
        <dbReference type="ARBA" id="ARBA00025010"/>
    </source>
</evidence>
<feature type="region of interest" description="Disordered" evidence="9">
    <location>
        <begin position="313"/>
        <end position="343"/>
    </location>
</feature>
<dbReference type="GeneID" id="117348364"/>
<name>A0A6P8PNS0_GEOSA</name>
<dbReference type="RefSeq" id="XP_033776304.1">
    <property type="nucleotide sequence ID" value="XM_033920413.1"/>
</dbReference>
<feature type="coiled-coil region" evidence="8">
    <location>
        <begin position="1"/>
        <end position="52"/>
    </location>
</feature>
<evidence type="ECO:0000313" key="11">
    <source>
        <dbReference type="Proteomes" id="UP000515159"/>
    </source>
</evidence>
<dbReference type="RefSeq" id="XP_033776300.1">
    <property type="nucleotide sequence ID" value="XM_033920409.1"/>
</dbReference>
<evidence type="ECO:0000313" key="15">
    <source>
        <dbReference type="RefSeq" id="XP_033776303.1"/>
    </source>
</evidence>
<reference evidence="12 13" key="1">
    <citation type="submission" date="2025-04" db="UniProtKB">
        <authorList>
            <consortium name="RefSeq"/>
        </authorList>
    </citation>
    <scope>IDENTIFICATION</scope>
</reference>
<proteinExistence type="inferred from homology"/>
<dbReference type="RefSeq" id="XP_033776301.1">
    <property type="nucleotide sequence ID" value="XM_033920410.1"/>
</dbReference>
<dbReference type="RefSeq" id="XP_033776303.1">
    <property type="nucleotide sequence ID" value="XM_033920412.1"/>
</dbReference>
<sequence length="343" mass="38391">MENLRALSMQQLKDLQESNEEQDHLIQASREVQSLQLEKEMALATNRSLAEQNLEFKPRLDSGRVILSEKYQQLYDLLSQFKGKRSKLETLLGPLRPESILSYMQREGSKTEEESDALAENFLEGSVPLETFLDDFASHRRLSYLRRVKVEKLQELLRRQEVPTSQQEPPKDSSFPHQAFLQQSDTQKNPPSLQPPSSDIPSFPLPYNSSPFLPGQPINLGPIAQGGLVPAPFPGTSGVREPPSSQISVQSSFHYGRSQPMPGIPGYPQCPPRGSGYLQTLFGGSTPQLSPCFSGEHPRCPYPIQSQFPKYPGSQQLPYPQYTGFPQPTLPTAGSFWSGHHTE</sequence>
<dbReference type="SUPFAM" id="SSF140111">
    <property type="entry name" value="Endosomal sorting complex assembly domain"/>
    <property type="match status" value="1"/>
</dbReference>
<dbReference type="GO" id="GO:0006612">
    <property type="term" value="P:protein targeting to membrane"/>
    <property type="evidence" value="ECO:0007669"/>
    <property type="project" value="TreeGrafter"/>
</dbReference>
<evidence type="ECO:0000313" key="16">
    <source>
        <dbReference type="RefSeq" id="XP_033776304.1"/>
    </source>
</evidence>
<keyword evidence="5 7" id="KW-0653">Protein transport</keyword>
<dbReference type="GO" id="GO:0000813">
    <property type="term" value="C:ESCRT I complex"/>
    <property type="evidence" value="ECO:0007669"/>
    <property type="project" value="UniProtKB-ARBA"/>
</dbReference>
<organism evidence="11 15">
    <name type="scientific">Geotrypetes seraphini</name>
    <name type="common">Gaboon caecilian</name>
    <name type="synonym">Caecilia seraphini</name>
    <dbReference type="NCBI Taxonomy" id="260995"/>
    <lineage>
        <taxon>Eukaryota</taxon>
        <taxon>Metazoa</taxon>
        <taxon>Chordata</taxon>
        <taxon>Craniata</taxon>
        <taxon>Vertebrata</taxon>
        <taxon>Euteleostomi</taxon>
        <taxon>Amphibia</taxon>
        <taxon>Gymnophiona</taxon>
        <taxon>Geotrypetes</taxon>
    </lineage>
</organism>
<keyword evidence="4" id="KW-0967">Endosome</keyword>
<feature type="region of interest" description="Disordered" evidence="9">
    <location>
        <begin position="160"/>
        <end position="206"/>
    </location>
</feature>
<keyword evidence="11" id="KW-1185">Reference proteome</keyword>
<feature type="domain" description="VPS37 C-terminal" evidence="10">
    <location>
        <begin position="78"/>
        <end position="167"/>
    </location>
</feature>
<evidence type="ECO:0000256" key="8">
    <source>
        <dbReference type="SAM" id="Coils"/>
    </source>
</evidence>
<protein>
    <submittedName>
        <fullName evidence="12 13">Vacuolar protein sorting-associated protein 37C</fullName>
    </submittedName>
</protein>
<dbReference type="PANTHER" id="PTHR13678">
    <property type="entry name" value="VACUOLAR PROTEIN SORTING-ASSOCIATED PROTEIN 37"/>
    <property type="match status" value="1"/>
</dbReference>
<dbReference type="RefSeq" id="XP_033776302.1">
    <property type="nucleotide sequence ID" value="XM_033920411.1"/>
</dbReference>
<evidence type="ECO:0000256" key="7">
    <source>
        <dbReference type="PROSITE-ProRule" id="PRU00646"/>
    </source>
</evidence>
<dbReference type="CTD" id="55048"/>
<dbReference type="Proteomes" id="UP000515159">
    <property type="component" value="Chromosome 14"/>
</dbReference>
<dbReference type="GO" id="GO:0043162">
    <property type="term" value="P:ubiquitin-dependent protein catabolic process via the multivesicular body sorting pathway"/>
    <property type="evidence" value="ECO:0007669"/>
    <property type="project" value="TreeGrafter"/>
</dbReference>
<dbReference type="AlphaFoldDB" id="A0A6P8PNS0"/>
<feature type="compositionally biased region" description="Polar residues" evidence="9">
    <location>
        <begin position="180"/>
        <end position="200"/>
    </location>
</feature>
<evidence type="ECO:0000256" key="3">
    <source>
        <dbReference type="ARBA" id="ARBA00022448"/>
    </source>
</evidence>
<dbReference type="GO" id="GO:0006623">
    <property type="term" value="P:protein targeting to vacuole"/>
    <property type="evidence" value="ECO:0007669"/>
    <property type="project" value="TreeGrafter"/>
</dbReference>
<dbReference type="KEGG" id="gsh:117348364"/>
<dbReference type="OrthoDB" id="10004364at2759"/>
<comment type="function">
    <text evidence="6">Component of the ESCRT-I complex, a regulator of vesicular trafficking process. Required for the sorting of endocytic ubiquitinated cargos into multivesicular bodies. May be involved in cell growth and differentiation.</text>
</comment>
<gene>
    <name evidence="12 13 14 15 16" type="primary">VPS37C</name>
</gene>
<dbReference type="PANTHER" id="PTHR13678:SF8">
    <property type="entry name" value="VACUOLAR PROTEIN SORTING-ASSOCIATED PROTEIN 37C"/>
    <property type="match status" value="1"/>
</dbReference>
<keyword evidence="8" id="KW-0175">Coiled coil</keyword>
<evidence type="ECO:0000313" key="12">
    <source>
        <dbReference type="RefSeq" id="XP_033776300.1"/>
    </source>
</evidence>
<dbReference type="PROSITE" id="PS51314">
    <property type="entry name" value="VPS37_C"/>
    <property type="match status" value="1"/>
</dbReference>
<dbReference type="InterPro" id="IPR009851">
    <property type="entry name" value="Mod_r"/>
</dbReference>
<dbReference type="InterPro" id="IPR037202">
    <property type="entry name" value="ESCRT_assembly_dom"/>
</dbReference>
<dbReference type="Pfam" id="PF07200">
    <property type="entry name" value="Mod_r"/>
    <property type="match status" value="1"/>
</dbReference>
<evidence type="ECO:0000256" key="1">
    <source>
        <dbReference type="ARBA" id="ARBA00004633"/>
    </source>
</evidence>
<evidence type="ECO:0000256" key="2">
    <source>
        <dbReference type="ARBA" id="ARBA00007617"/>
    </source>
</evidence>
<comment type="similarity">
    <text evidence="2">Belongs to the VPS37 family.</text>
</comment>